<name>U5ETS4_9DIPT</name>
<keyword evidence="2" id="KW-0378">Hydrolase</keyword>
<evidence type="ECO:0000259" key="1">
    <source>
        <dbReference type="Pfam" id="PF01612"/>
    </source>
</evidence>
<dbReference type="Pfam" id="PF01612">
    <property type="entry name" value="DNA_pol_A_exo1"/>
    <property type="match status" value="1"/>
</dbReference>
<dbReference type="InterPro" id="IPR052144">
    <property type="entry name" value="piRNA_biogenesis_EXD1"/>
</dbReference>
<dbReference type="InterPro" id="IPR002562">
    <property type="entry name" value="3'-5'_exonuclease_dom"/>
</dbReference>
<keyword evidence="2" id="KW-0540">Nuclease</keyword>
<dbReference type="PANTHER" id="PTHR46628:SF1">
    <property type="entry name" value="PIRNA BIOGENESIS PROTEIN EXD1"/>
    <property type="match status" value="1"/>
</dbReference>
<keyword evidence="2" id="KW-0269">Exonuclease</keyword>
<dbReference type="GO" id="GO:1990923">
    <property type="term" value="C:PET complex"/>
    <property type="evidence" value="ECO:0007669"/>
    <property type="project" value="TreeGrafter"/>
</dbReference>
<reference evidence="2" key="1">
    <citation type="journal article" date="2014" name="Insect Biochem. Mol. Biol.">
        <title>An insight into the sialome of the frog biting fly, Corethrella appendiculata.</title>
        <authorList>
            <person name="Ribeiro J.M.C."/>
            <person name="Chagas A.C."/>
            <person name="Pham V.M."/>
            <person name="Lounibos L.P."/>
            <person name="Calvo E."/>
        </authorList>
    </citation>
    <scope>NUCLEOTIDE SEQUENCE</scope>
    <source>
        <tissue evidence="2">Salivary glands</tissue>
    </source>
</reference>
<dbReference type="InterPro" id="IPR036397">
    <property type="entry name" value="RNaseH_sf"/>
</dbReference>
<evidence type="ECO:0000313" key="2">
    <source>
        <dbReference type="EMBL" id="JAB55643.1"/>
    </source>
</evidence>
<proteinExistence type="evidence at transcript level"/>
<organism evidence="2">
    <name type="scientific">Corethrella appendiculata</name>
    <dbReference type="NCBI Taxonomy" id="1370023"/>
    <lineage>
        <taxon>Eukaryota</taxon>
        <taxon>Metazoa</taxon>
        <taxon>Ecdysozoa</taxon>
        <taxon>Arthropoda</taxon>
        <taxon>Hexapoda</taxon>
        <taxon>Insecta</taxon>
        <taxon>Pterygota</taxon>
        <taxon>Neoptera</taxon>
        <taxon>Endopterygota</taxon>
        <taxon>Diptera</taxon>
        <taxon>Nematocera</taxon>
        <taxon>Culicoidea</taxon>
        <taxon>Chaoboridae</taxon>
        <taxon>Corethrella</taxon>
    </lineage>
</organism>
<sequence length="334" mass="38854">LKVGQKVILLLTEECVYGDVSRINDRKTEVQLNNCRDYRTDEDIGQMQKFFKSEIRQITLLSDSVSDISSTSDSSSSPLPNENNNRIAKLSIDELNLINLIIKNHQYIPQTDMRYHEAIKYLKTVDKIALKLECAERGRHSESASLLTIATVDRIYIFDIKWMKIPKDLRSILENSSIQKVMHNSRIICDALKYLYNVEMDRIFDTLVAHISTTKTVETPETFDEFELNEITLSECIQKYLNLPENLLLNETVNFNNRPLTTENKIFAARNVAFLLQLEKYFIHEIMLQQFYGNCKKYSVSLSSNKCHVDTAYKINPFNNEDLKTIEQFRLNIN</sequence>
<dbReference type="GO" id="GO:0008408">
    <property type="term" value="F:3'-5' exonuclease activity"/>
    <property type="evidence" value="ECO:0007669"/>
    <property type="project" value="InterPro"/>
</dbReference>
<dbReference type="PANTHER" id="PTHR46628">
    <property type="entry name" value="PIRNA BIOGENESIS PROTEIN EXD1"/>
    <property type="match status" value="1"/>
</dbReference>
<dbReference type="GO" id="GO:0003676">
    <property type="term" value="F:nucleic acid binding"/>
    <property type="evidence" value="ECO:0007669"/>
    <property type="project" value="InterPro"/>
</dbReference>
<accession>U5ETS4</accession>
<dbReference type="Gene3D" id="3.30.420.10">
    <property type="entry name" value="Ribonuclease H-like superfamily/Ribonuclease H"/>
    <property type="match status" value="1"/>
</dbReference>
<dbReference type="SUPFAM" id="SSF53098">
    <property type="entry name" value="Ribonuclease H-like"/>
    <property type="match status" value="1"/>
</dbReference>
<dbReference type="GO" id="GO:0034587">
    <property type="term" value="P:piRNA processing"/>
    <property type="evidence" value="ECO:0007669"/>
    <property type="project" value="TreeGrafter"/>
</dbReference>
<protein>
    <submittedName>
        <fullName evidence="2">Putative deddy 3'-5' exonuclease domain of egalitarian</fullName>
    </submittedName>
</protein>
<feature type="non-terminal residue" evidence="2">
    <location>
        <position position="1"/>
    </location>
</feature>
<dbReference type="AlphaFoldDB" id="U5ETS4"/>
<dbReference type="InterPro" id="IPR012337">
    <property type="entry name" value="RNaseH-like_sf"/>
</dbReference>
<feature type="domain" description="3'-5' exonuclease" evidence="1">
    <location>
        <begin position="110"/>
        <end position="283"/>
    </location>
</feature>
<dbReference type="EMBL" id="GANO01004228">
    <property type="protein sequence ID" value="JAB55643.1"/>
    <property type="molecule type" value="mRNA"/>
</dbReference>